<dbReference type="OrthoDB" id="9834757at2"/>
<proteinExistence type="predicted"/>
<dbReference type="RefSeq" id="WP_013755518.1">
    <property type="nucleotide sequence ID" value="NC_015499.1"/>
</dbReference>
<dbReference type="HOGENOM" id="CLU_1805250_0_0_9"/>
<evidence type="ECO:0000313" key="1">
    <source>
        <dbReference type="EMBL" id="AEE13788.1"/>
    </source>
</evidence>
<evidence type="ECO:0000313" key="2">
    <source>
        <dbReference type="Proteomes" id="UP000011765"/>
    </source>
</evidence>
<gene>
    <name evidence="1" type="ORF">Thena_0138</name>
</gene>
<dbReference type="EMBL" id="CP002690">
    <property type="protein sequence ID" value="AEE13788.1"/>
    <property type="molecule type" value="Genomic_DNA"/>
</dbReference>
<dbReference type="KEGG" id="tnr:Thena_0138"/>
<dbReference type="STRING" id="747365.Thena_0138"/>
<keyword evidence="2" id="KW-1185">Reference proteome</keyword>
<name>M1E5P1_9BACT</name>
<dbReference type="Proteomes" id="UP000011765">
    <property type="component" value="Chromosome"/>
</dbReference>
<organism evidence="1 2">
    <name type="scientific">Thermodesulfobium narugense DSM 14796</name>
    <dbReference type="NCBI Taxonomy" id="747365"/>
    <lineage>
        <taxon>Bacteria</taxon>
        <taxon>Pseudomonadati</taxon>
        <taxon>Thermodesulfobiota</taxon>
        <taxon>Thermodesulfobiia</taxon>
        <taxon>Thermodesulfobiales</taxon>
        <taxon>Thermodesulfobiaceae</taxon>
        <taxon>Thermodesulfobium</taxon>
    </lineage>
</organism>
<sequence length="143" mass="16845">MNEREIEILKLRIQELEDLVTRLIKKLGLEKDLFENYQISKDHGKVLEVLGFSGYTIEKERAEISNFVVENELLEMLQTVGRRIWKIFASSVQGIEILNNKENLIIAINLSKKDKERENKLESIWQDISKEKSNLVKFVYLIH</sequence>
<dbReference type="AlphaFoldDB" id="M1E5P1"/>
<reference evidence="1 2" key="1">
    <citation type="submission" date="2011-04" db="EMBL/GenBank/DDBJ databases">
        <title>The complete genome of Thermodesulfobium narugense DSM 14796.</title>
        <authorList>
            <consortium name="US DOE Joint Genome Institute (JGI-PGF)"/>
            <person name="Lucas S."/>
            <person name="Han J."/>
            <person name="Lapidus A."/>
            <person name="Bruce D."/>
            <person name="Goodwin L."/>
            <person name="Pitluck S."/>
            <person name="Peters L."/>
            <person name="Kyrpides N."/>
            <person name="Mavromatis K."/>
            <person name="Pagani I."/>
            <person name="Ivanova N."/>
            <person name="Ovchinnikova G."/>
            <person name="Zhang X."/>
            <person name="Saunders L."/>
            <person name="Detter J.C."/>
            <person name="Tapia R."/>
            <person name="Han C."/>
            <person name="Land M."/>
            <person name="Hauser L."/>
            <person name="Markowitz V."/>
            <person name="Cheng J.-F."/>
            <person name="Hugenholtz P."/>
            <person name="Woyke T."/>
            <person name="Wu D."/>
            <person name="Spring S."/>
            <person name="Schroeder M."/>
            <person name="Brambilla E."/>
            <person name="Klenk H.-P."/>
            <person name="Eisen J.A."/>
        </authorList>
    </citation>
    <scope>NUCLEOTIDE SEQUENCE [LARGE SCALE GENOMIC DNA]</scope>
    <source>
        <strain evidence="1 2">DSM 14796</strain>
    </source>
</reference>
<protein>
    <submittedName>
        <fullName evidence="1">Uncharacterized protein</fullName>
    </submittedName>
</protein>
<accession>M1E5P1</accession>